<feature type="domain" description="SMP-LTD" evidence="11">
    <location>
        <begin position="81"/>
        <end position="290"/>
    </location>
</feature>
<evidence type="ECO:0000256" key="5">
    <source>
        <dbReference type="ARBA" id="ARBA00022989"/>
    </source>
</evidence>
<organism evidence="12 13">
    <name type="scientific">Trametes coccinea (strain BRFM310)</name>
    <name type="common">Pycnoporus coccineus</name>
    <dbReference type="NCBI Taxonomy" id="1353009"/>
    <lineage>
        <taxon>Eukaryota</taxon>
        <taxon>Fungi</taxon>
        <taxon>Dikarya</taxon>
        <taxon>Basidiomycota</taxon>
        <taxon>Agaricomycotina</taxon>
        <taxon>Agaricomycetes</taxon>
        <taxon>Polyporales</taxon>
        <taxon>Polyporaceae</taxon>
        <taxon>Trametes</taxon>
    </lineage>
</organism>
<dbReference type="OrthoDB" id="5599157at2759"/>
<evidence type="ECO:0000256" key="9">
    <source>
        <dbReference type="SAM" id="MobiDB-lite"/>
    </source>
</evidence>
<keyword evidence="4" id="KW-0256">Endoplasmic reticulum</keyword>
<dbReference type="PANTHER" id="PTHR13466">
    <property type="entry name" value="TEX2 PROTEIN-RELATED"/>
    <property type="match status" value="1"/>
</dbReference>
<dbReference type="CDD" id="cd21671">
    <property type="entry name" value="SMP_Mmm1"/>
    <property type="match status" value="1"/>
</dbReference>
<dbReference type="PANTHER" id="PTHR13466:SF0">
    <property type="entry name" value="SMP-LTD DOMAIN-CONTAINING PROTEIN"/>
    <property type="match status" value="1"/>
</dbReference>
<keyword evidence="5 10" id="KW-1133">Transmembrane helix</keyword>
<reference evidence="12 13" key="1">
    <citation type="journal article" date="2015" name="Biotechnol. Biofuels">
        <title>Enhanced degradation of softwood versus hardwood by the white-rot fungus Pycnoporus coccineus.</title>
        <authorList>
            <person name="Couturier M."/>
            <person name="Navarro D."/>
            <person name="Chevret D."/>
            <person name="Henrissat B."/>
            <person name="Piumi F."/>
            <person name="Ruiz-Duenas F.J."/>
            <person name="Martinez A.T."/>
            <person name="Grigoriev I.V."/>
            <person name="Riley R."/>
            <person name="Lipzen A."/>
            <person name="Berrin J.G."/>
            <person name="Master E.R."/>
            <person name="Rosso M.N."/>
        </authorList>
    </citation>
    <scope>NUCLEOTIDE SEQUENCE [LARGE SCALE GENOMIC DNA]</scope>
    <source>
        <strain evidence="12 13">BRFM310</strain>
    </source>
</reference>
<evidence type="ECO:0000256" key="4">
    <source>
        <dbReference type="ARBA" id="ARBA00022824"/>
    </source>
</evidence>
<dbReference type="Proteomes" id="UP000193067">
    <property type="component" value="Unassembled WGS sequence"/>
</dbReference>
<keyword evidence="3 10" id="KW-0812">Transmembrane</keyword>
<evidence type="ECO:0000256" key="8">
    <source>
        <dbReference type="ARBA" id="ARBA00023136"/>
    </source>
</evidence>
<dbReference type="EMBL" id="KZ084100">
    <property type="protein sequence ID" value="OSD03532.1"/>
    <property type="molecule type" value="Genomic_DNA"/>
</dbReference>
<keyword evidence="7" id="KW-0446">Lipid-binding</keyword>
<accession>A0A1Y2IUA7</accession>
<evidence type="ECO:0000313" key="13">
    <source>
        <dbReference type="Proteomes" id="UP000193067"/>
    </source>
</evidence>
<name>A0A1Y2IUA7_TRAC3</name>
<keyword evidence="8 10" id="KW-0472">Membrane</keyword>
<evidence type="ECO:0000256" key="6">
    <source>
        <dbReference type="ARBA" id="ARBA00023055"/>
    </source>
</evidence>
<comment type="subcellular location">
    <subcellularLocation>
        <location evidence="1">Endoplasmic reticulum membrane</location>
    </subcellularLocation>
</comment>
<dbReference type="Pfam" id="PF10296">
    <property type="entry name" value="MMM1"/>
    <property type="match status" value="1"/>
</dbReference>
<feature type="region of interest" description="Disordered" evidence="9">
    <location>
        <begin position="56"/>
        <end position="79"/>
    </location>
</feature>
<keyword evidence="13" id="KW-1185">Reference proteome</keyword>
<dbReference type="InterPro" id="IPR031468">
    <property type="entry name" value="SMP_LBD"/>
</dbReference>
<evidence type="ECO:0000256" key="3">
    <source>
        <dbReference type="ARBA" id="ARBA00022692"/>
    </source>
</evidence>
<dbReference type="AlphaFoldDB" id="A0A1Y2IUA7"/>
<evidence type="ECO:0000259" key="11">
    <source>
        <dbReference type="PROSITE" id="PS51847"/>
    </source>
</evidence>
<evidence type="ECO:0000256" key="1">
    <source>
        <dbReference type="ARBA" id="ARBA00004586"/>
    </source>
</evidence>
<dbReference type="GO" id="GO:1990456">
    <property type="term" value="P:mitochondrion-endoplasmic reticulum membrane tethering"/>
    <property type="evidence" value="ECO:0007669"/>
    <property type="project" value="TreeGrafter"/>
</dbReference>
<evidence type="ECO:0000256" key="10">
    <source>
        <dbReference type="SAM" id="Phobius"/>
    </source>
</evidence>
<proteinExistence type="predicted"/>
<evidence type="ECO:0000313" key="12">
    <source>
        <dbReference type="EMBL" id="OSD03532.1"/>
    </source>
</evidence>
<keyword evidence="6" id="KW-0445">Lipid transport</keyword>
<evidence type="ECO:0000256" key="2">
    <source>
        <dbReference type="ARBA" id="ARBA00022448"/>
    </source>
</evidence>
<dbReference type="PROSITE" id="PS51847">
    <property type="entry name" value="SMP"/>
    <property type="match status" value="1"/>
</dbReference>
<protein>
    <submittedName>
        <fullName evidence="12">Maintenance of mitochondrial morphology protein 1</fullName>
    </submittedName>
</protein>
<keyword evidence="2" id="KW-0813">Transport</keyword>
<dbReference type="STRING" id="1353009.A0A1Y2IUA7"/>
<dbReference type="InterPro" id="IPR019411">
    <property type="entry name" value="MMM1_dom"/>
</dbReference>
<feature type="transmembrane region" description="Helical" evidence="10">
    <location>
        <begin position="17"/>
        <end position="37"/>
    </location>
</feature>
<gene>
    <name evidence="12" type="ORF">PYCCODRAFT_1476926</name>
</gene>
<dbReference type="GO" id="GO:0015914">
    <property type="term" value="P:phospholipid transport"/>
    <property type="evidence" value="ECO:0007669"/>
    <property type="project" value="TreeGrafter"/>
</dbReference>
<dbReference type="GO" id="GO:0032865">
    <property type="term" value="C:ERMES complex"/>
    <property type="evidence" value="ECO:0007669"/>
    <property type="project" value="TreeGrafter"/>
</dbReference>
<dbReference type="GO" id="GO:0005789">
    <property type="term" value="C:endoplasmic reticulum membrane"/>
    <property type="evidence" value="ECO:0007669"/>
    <property type="project" value="UniProtKB-SubCell"/>
</dbReference>
<sequence>MATAYIFTLQPTFTQGLILGQASILLLLFLVLKYLFFDADPDRPYRKASYQPKVEPGLVGDDSGATRIDLGNGGPSPDCGEAESSEWLNLFLQQVLDAYRVKLRNGLSGAEGDEVARQRVEDFANKMRPTGFLDYIKVHDVDLGSSAPRLSRARIHHPATPGTDPEIEYDMSYIDSVSISISTSVLFNYPFPSFARLPVSLTISLSLFASSVRLTPPNPHSPHPTITFTLPAPHSDFTLDIKTTSLMGSRAKLEDVPKLHELILHQIRRVIIEKGTWKVVLPGLASVSEVQEDVKMERKLAEEAYE</sequence>
<dbReference type="GO" id="GO:0008289">
    <property type="term" value="F:lipid binding"/>
    <property type="evidence" value="ECO:0007669"/>
    <property type="project" value="UniProtKB-KW"/>
</dbReference>
<evidence type="ECO:0000256" key="7">
    <source>
        <dbReference type="ARBA" id="ARBA00023121"/>
    </source>
</evidence>